<dbReference type="CDD" id="cd18186">
    <property type="entry name" value="BTB_POZ_ZBTB_KLHL-like"/>
    <property type="match status" value="1"/>
</dbReference>
<dbReference type="Gene3D" id="3.30.710.10">
    <property type="entry name" value="Potassium Channel Kv1.1, Chain A"/>
    <property type="match status" value="2"/>
</dbReference>
<comment type="caution">
    <text evidence="3">The sequence shown here is derived from an EMBL/GenBank/DDBJ whole genome shotgun (WGS) entry which is preliminary data.</text>
</comment>
<accession>A0A8H4REV4</accession>
<organism evidence="3 4">
    <name type="scientific">Cudoniella acicularis</name>
    <dbReference type="NCBI Taxonomy" id="354080"/>
    <lineage>
        <taxon>Eukaryota</taxon>
        <taxon>Fungi</taxon>
        <taxon>Dikarya</taxon>
        <taxon>Ascomycota</taxon>
        <taxon>Pezizomycotina</taxon>
        <taxon>Leotiomycetes</taxon>
        <taxon>Helotiales</taxon>
        <taxon>Tricladiaceae</taxon>
        <taxon>Cudoniella</taxon>
    </lineage>
</organism>
<dbReference type="InterPro" id="IPR011333">
    <property type="entry name" value="SKP1/BTB/POZ_sf"/>
</dbReference>
<keyword evidence="4" id="KW-1185">Reference proteome</keyword>
<gene>
    <name evidence="3" type="ORF">G7Y89_g10550</name>
</gene>
<reference evidence="3 4" key="1">
    <citation type="submission" date="2020-03" db="EMBL/GenBank/DDBJ databases">
        <title>Draft Genome Sequence of Cudoniella acicularis.</title>
        <authorList>
            <person name="Buettner E."/>
            <person name="Kellner H."/>
        </authorList>
    </citation>
    <scope>NUCLEOTIDE SEQUENCE [LARGE SCALE GENOMIC DNA]</scope>
    <source>
        <strain evidence="3 4">DSM 108380</strain>
    </source>
</reference>
<evidence type="ECO:0000259" key="2">
    <source>
        <dbReference type="PROSITE" id="PS50097"/>
    </source>
</evidence>
<protein>
    <recommendedName>
        <fullName evidence="2">BTB domain-containing protein</fullName>
    </recommendedName>
</protein>
<dbReference type="Pfam" id="PF00651">
    <property type="entry name" value="BTB"/>
    <property type="match status" value="1"/>
</dbReference>
<dbReference type="InterPro" id="IPR000210">
    <property type="entry name" value="BTB/POZ_dom"/>
</dbReference>
<dbReference type="PANTHER" id="PTHR47843">
    <property type="entry name" value="BTB DOMAIN-CONTAINING PROTEIN-RELATED"/>
    <property type="match status" value="1"/>
</dbReference>
<name>A0A8H4REV4_9HELO</name>
<dbReference type="AlphaFoldDB" id="A0A8H4REV4"/>
<proteinExistence type="predicted"/>
<evidence type="ECO:0000256" key="1">
    <source>
        <dbReference type="SAM" id="MobiDB-lite"/>
    </source>
</evidence>
<dbReference type="SUPFAM" id="SSF54695">
    <property type="entry name" value="POZ domain"/>
    <property type="match status" value="2"/>
</dbReference>
<feature type="domain" description="BTB" evidence="2">
    <location>
        <begin position="24"/>
        <end position="97"/>
    </location>
</feature>
<dbReference type="Proteomes" id="UP000566819">
    <property type="component" value="Unassembled WGS sequence"/>
</dbReference>
<dbReference type="PROSITE" id="PS50097">
    <property type="entry name" value="BTB"/>
    <property type="match status" value="2"/>
</dbReference>
<evidence type="ECO:0000313" key="3">
    <source>
        <dbReference type="EMBL" id="KAF4627603.1"/>
    </source>
</evidence>
<feature type="region of interest" description="Disordered" evidence="1">
    <location>
        <begin position="242"/>
        <end position="276"/>
    </location>
</feature>
<sequence>MSSRTADKIIHDALATDFVSSSGPKVTVQIGDQGPQYKLPKNVLRQQSHYFKAILNDPLQESNTQTTILQEFEGNVSVASFGLLVQWMFVGMVIFPSLDTPEEEVSLAIEFARLADMCGVAGTEPTAVWQIKRAILRHPASTPQTFHSFGALRDKDSNTYCLTPEHLELAAELPENHPVRKILADASIEGYIRRSGPSKAKFWNEMLTIPSYGVDVLRQTHEALRTVRIIFLEGNKVLFQDPITGIDSPPESKDPQIYNRMSSNPKKQTGQKEAGELPSSIAIRDFATSNPPESKDPRITFIIGKSGRKYTVSKRILVANSKYFSRMSDEGQLEEGREGTKLDDIDGVLSQPSFEMLLRYIYTGKTKVPAGLAADQKISLLLELVRLGEMCAVTGLVQMDKFAAYKIRQIILENPGPKDNRHHFDRSPDTNTFCISSQHIASAMVLPKGHPVRRVLVSATVEGYIRGRTPKFAREITEIDGFAADLLAQVKRTLLNGRTILGSEGVFQFTDPLSDTLVYHS</sequence>
<feature type="compositionally biased region" description="Polar residues" evidence="1">
    <location>
        <begin position="259"/>
        <end position="268"/>
    </location>
</feature>
<dbReference type="SMART" id="SM00225">
    <property type="entry name" value="BTB"/>
    <property type="match status" value="2"/>
</dbReference>
<dbReference type="EMBL" id="JAAMPI010000941">
    <property type="protein sequence ID" value="KAF4627603.1"/>
    <property type="molecule type" value="Genomic_DNA"/>
</dbReference>
<dbReference type="OrthoDB" id="194443at2759"/>
<evidence type="ECO:0000313" key="4">
    <source>
        <dbReference type="Proteomes" id="UP000566819"/>
    </source>
</evidence>
<feature type="domain" description="BTB" evidence="2">
    <location>
        <begin position="297"/>
        <end position="370"/>
    </location>
</feature>